<dbReference type="GO" id="GO:0035556">
    <property type="term" value="P:intracellular signal transduction"/>
    <property type="evidence" value="ECO:0007669"/>
    <property type="project" value="InterPro"/>
</dbReference>
<dbReference type="GO" id="GO:0009190">
    <property type="term" value="P:cyclic nucleotide biosynthetic process"/>
    <property type="evidence" value="ECO:0007669"/>
    <property type="project" value="InterPro"/>
</dbReference>
<dbReference type="STRING" id="526226.Gbro_2634"/>
<accession>D0LEZ1</accession>
<dbReference type="HOGENOM" id="CLU_088913_0_0_11"/>
<dbReference type="eggNOG" id="COG2114">
    <property type="taxonomic scope" value="Bacteria"/>
</dbReference>
<keyword evidence="3" id="KW-1185">Reference proteome</keyword>
<dbReference type="SUPFAM" id="SSF55073">
    <property type="entry name" value="Nucleotide cyclase"/>
    <property type="match status" value="1"/>
</dbReference>
<dbReference type="Pfam" id="PF00211">
    <property type="entry name" value="Guanylate_cyc"/>
    <property type="match status" value="1"/>
</dbReference>
<protein>
    <submittedName>
        <fullName evidence="2">Adenylyl cyclase class-3/4/guanylyl cyclase</fullName>
    </submittedName>
</protein>
<dbReference type="EMBL" id="CP001802">
    <property type="protein sequence ID" value="ACY21865.1"/>
    <property type="molecule type" value="Genomic_DNA"/>
</dbReference>
<proteinExistence type="predicted"/>
<reference evidence="2 3" key="2">
    <citation type="journal article" date="2010" name="Stand. Genomic Sci.">
        <title>Complete genome sequence of Gordonia bronchialis type strain (3410).</title>
        <authorList>
            <person name="Ivanova N."/>
            <person name="Sikorski J."/>
            <person name="Jando M."/>
            <person name="Lapidus A."/>
            <person name="Nolan M."/>
            <person name="Lucas S."/>
            <person name="Del Rio T.G."/>
            <person name="Tice H."/>
            <person name="Copeland A."/>
            <person name="Cheng J.F."/>
            <person name="Chen F."/>
            <person name="Bruce D."/>
            <person name="Goodwin L."/>
            <person name="Pitluck S."/>
            <person name="Mavromatis K."/>
            <person name="Ovchinnikova G."/>
            <person name="Pati A."/>
            <person name="Chen A."/>
            <person name="Palaniappan K."/>
            <person name="Land M."/>
            <person name="Hauser L."/>
            <person name="Chang Y.J."/>
            <person name="Jeffries C.D."/>
            <person name="Chain P."/>
            <person name="Saunders E."/>
            <person name="Han C."/>
            <person name="Detter J.C."/>
            <person name="Brettin T."/>
            <person name="Rohde M."/>
            <person name="Goker M."/>
            <person name="Bristow J."/>
            <person name="Eisen J.A."/>
            <person name="Markowitz V."/>
            <person name="Hugenholtz P."/>
            <person name="Klenk H.P."/>
            <person name="Kyrpides N.C."/>
        </authorList>
    </citation>
    <scope>NUCLEOTIDE SEQUENCE [LARGE SCALE GENOMIC DNA]</scope>
    <source>
        <strain evidence="3">ATCC 25592 / DSM 43247 / BCRC 13721 / JCM 3198 / KCTC 3076 / NBRC 16047 / NCTC 10667</strain>
    </source>
</reference>
<organism evidence="2 3">
    <name type="scientific">Gordonia bronchialis (strain ATCC 25592 / DSM 43247 / BCRC 13721 / JCM 3198 / KCTC 3076 / NBRC 16047 / NCTC 10667)</name>
    <name type="common">Rhodococcus bronchialis</name>
    <dbReference type="NCBI Taxonomy" id="526226"/>
    <lineage>
        <taxon>Bacteria</taxon>
        <taxon>Bacillati</taxon>
        <taxon>Actinomycetota</taxon>
        <taxon>Actinomycetes</taxon>
        <taxon>Mycobacteriales</taxon>
        <taxon>Gordoniaceae</taxon>
        <taxon>Gordonia</taxon>
    </lineage>
</organism>
<evidence type="ECO:0000259" key="1">
    <source>
        <dbReference type="PROSITE" id="PS50125"/>
    </source>
</evidence>
<dbReference type="Pfam" id="PF04945">
    <property type="entry name" value="YHS"/>
    <property type="match status" value="1"/>
</dbReference>
<dbReference type="InterPro" id="IPR001054">
    <property type="entry name" value="A/G_cyclase"/>
</dbReference>
<dbReference type="Gene3D" id="3.30.70.1230">
    <property type="entry name" value="Nucleotide cyclase"/>
    <property type="match status" value="1"/>
</dbReference>
<gene>
    <name evidence="2" type="ordered locus">Gbro_2634</name>
</gene>
<dbReference type="OrthoDB" id="54411at2"/>
<reference evidence="3" key="1">
    <citation type="submission" date="2009-10" db="EMBL/GenBank/DDBJ databases">
        <title>The complete chromosome of Gordonia bronchialis DSM 43247.</title>
        <authorList>
            <consortium name="US DOE Joint Genome Institute (JGI-PGF)"/>
            <person name="Lucas S."/>
            <person name="Copeland A."/>
            <person name="Lapidus A."/>
            <person name="Glavina del Rio T."/>
            <person name="Dalin E."/>
            <person name="Tice H."/>
            <person name="Bruce D."/>
            <person name="Goodwin L."/>
            <person name="Pitluck S."/>
            <person name="Kyrpides N."/>
            <person name="Mavromatis K."/>
            <person name="Ivanova N."/>
            <person name="Ovchinnikova G."/>
            <person name="Saunders E."/>
            <person name="Brettin T."/>
            <person name="Detter J.C."/>
            <person name="Han C."/>
            <person name="Larimer F."/>
            <person name="Land M."/>
            <person name="Hauser L."/>
            <person name="Markowitz V."/>
            <person name="Cheng J.-F."/>
            <person name="Hugenholtz P."/>
            <person name="Woyke T."/>
            <person name="Wu D."/>
            <person name="Jando M."/>
            <person name="Schneider S."/>
            <person name="Goeker M."/>
            <person name="Klenk H.-P."/>
            <person name="Eisen J.A."/>
        </authorList>
    </citation>
    <scope>NUCLEOTIDE SEQUENCE [LARGE SCALE GENOMIC DNA]</scope>
    <source>
        <strain evidence="3">ATCC 25592 / DSM 43247 / BCRC 13721 / JCM 3198 / KCTC 3076 / NBRC 16047 / NCTC 10667</strain>
    </source>
</reference>
<dbReference type="Proteomes" id="UP000001219">
    <property type="component" value="Chromosome"/>
</dbReference>
<feature type="domain" description="Guanylate cyclase" evidence="1">
    <location>
        <begin position="26"/>
        <end position="135"/>
    </location>
</feature>
<evidence type="ECO:0000313" key="2">
    <source>
        <dbReference type="EMBL" id="ACY21865.1"/>
    </source>
</evidence>
<dbReference type="InterPro" id="IPR029787">
    <property type="entry name" value="Nucleotide_cyclase"/>
</dbReference>
<dbReference type="CDD" id="cd07302">
    <property type="entry name" value="CHD"/>
    <property type="match status" value="1"/>
</dbReference>
<name>D0LEZ1_GORB4</name>
<dbReference type="InterPro" id="IPR007029">
    <property type="entry name" value="YHS_dom"/>
</dbReference>
<dbReference type="PROSITE" id="PS50125">
    <property type="entry name" value="GUANYLATE_CYCLASE_2"/>
    <property type="match status" value="1"/>
</dbReference>
<dbReference type="GO" id="GO:0004016">
    <property type="term" value="F:adenylate cyclase activity"/>
    <property type="evidence" value="ECO:0007669"/>
    <property type="project" value="UniProtKB-ARBA"/>
</dbReference>
<evidence type="ECO:0000313" key="3">
    <source>
        <dbReference type="Proteomes" id="UP000001219"/>
    </source>
</evidence>
<dbReference type="KEGG" id="gbr:Gbro_2634"/>
<dbReference type="AlphaFoldDB" id="D0LEZ1"/>
<sequence>MNSAAHRHHHHGPSDEVAGLDEVEAAVAFVDLAGYSVLTEMCGDREAAELAIRLAEQAREALHPGVRLIKTIGDAVMLAAGTADAILATITALAEAASDEGGFLALRAGVHHGTAIIGRDGDLFGHNVNVAARITALAGAGQAVITVPVLPAATRASLPVTSIGPRSLRNISTSVELHAFSLASARRPYDPVCGIGVDPRAAAAHRVRNGRDWWFCSDGCADRFDL</sequence>